<feature type="domain" description="FAD/NAD(P)-binding" evidence="10">
    <location>
        <begin position="27"/>
        <end position="283"/>
    </location>
</feature>
<keyword evidence="9" id="KW-0472">Membrane</keyword>
<dbReference type="InterPro" id="IPR023753">
    <property type="entry name" value="FAD/NAD-binding_dom"/>
</dbReference>
<dbReference type="InterPro" id="IPR036188">
    <property type="entry name" value="FAD/NAD-bd_sf"/>
</dbReference>
<dbReference type="PANTHER" id="PTHR43706">
    <property type="entry name" value="NADH DEHYDROGENASE"/>
    <property type="match status" value="1"/>
</dbReference>
<sequence>FPPLFYQVASSGLEVASVCFPFREEIRRKKNIHYSMGKLLSVSPKEHYISTTIGEIQYDYLVIATGTVTNFFGNNALKKHVYTLKSATEALELRNRILSCLENAATTVDEEMRNRYLTFVVVGGGATGVEIAGALGEMKKFILKREYPEIDKDDVRVVLAEGGGGVLSAMGKEESAKSLIYLRQLGVNVRLNKLITSYDGRTVKFNDGECIESCTVIWTAGVTGEYIPGIPETSFKGGRFITDEYNRIKDTEDIFALGDISMTVSPEYPRGLPQVAQPAIQQAKHLAANLNSSDKWTPFKYKDKGSMATIGRNKAVVNIKGMFLHGTVAWMMWMLVHLMSLLGMKNKIVVFINWMWNYISYSTSLRVFIRFPDDKEKNECCN</sequence>
<evidence type="ECO:0000256" key="7">
    <source>
        <dbReference type="ARBA" id="ARBA00023027"/>
    </source>
</evidence>
<keyword evidence="3" id="KW-0285">Flavoprotein</keyword>
<keyword evidence="9" id="KW-0812">Transmembrane</keyword>
<evidence type="ECO:0000313" key="13">
    <source>
        <dbReference type="Proteomes" id="UP000823636"/>
    </source>
</evidence>
<evidence type="ECO:0000256" key="6">
    <source>
        <dbReference type="ARBA" id="ARBA00023002"/>
    </source>
</evidence>
<dbReference type="Proteomes" id="UP000823636">
    <property type="component" value="Unassembled WGS sequence"/>
</dbReference>
<feature type="non-terminal residue" evidence="12">
    <location>
        <position position="1"/>
    </location>
</feature>
<organism evidence="12 13">
    <name type="scientific">Candidatus Caccoplasma merdipullorum</name>
    <dbReference type="NCBI Taxonomy" id="2840718"/>
    <lineage>
        <taxon>Bacteria</taxon>
        <taxon>Pseudomonadati</taxon>
        <taxon>Bacteroidota</taxon>
        <taxon>Bacteroidia</taxon>
        <taxon>Bacteroidales</taxon>
        <taxon>Bacteroidaceae</taxon>
        <taxon>Bacteroidaceae incertae sedis</taxon>
        <taxon>Candidatus Caccoplasma</taxon>
    </lineage>
</organism>
<dbReference type="GO" id="GO:0050136">
    <property type="term" value="F:NADH dehydrogenase (quinone) (non-electrogenic) activity"/>
    <property type="evidence" value="ECO:0007669"/>
    <property type="project" value="UniProtKB-EC"/>
</dbReference>
<keyword evidence="7" id="KW-0520">NAD</keyword>
<evidence type="ECO:0000259" key="10">
    <source>
        <dbReference type="Pfam" id="PF07992"/>
    </source>
</evidence>
<comment type="catalytic activity">
    <reaction evidence="8">
        <text>a quinone + NADH + H(+) = a quinol + NAD(+)</text>
        <dbReference type="Rhea" id="RHEA:46160"/>
        <dbReference type="ChEBI" id="CHEBI:15378"/>
        <dbReference type="ChEBI" id="CHEBI:24646"/>
        <dbReference type="ChEBI" id="CHEBI:57540"/>
        <dbReference type="ChEBI" id="CHEBI:57945"/>
        <dbReference type="ChEBI" id="CHEBI:132124"/>
        <dbReference type="EC" id="1.6.5.9"/>
    </reaction>
</comment>
<dbReference type="EMBL" id="JADIMW010000022">
    <property type="protein sequence ID" value="MBO8437670.1"/>
    <property type="molecule type" value="Genomic_DNA"/>
</dbReference>
<keyword evidence="5" id="KW-0809">Transit peptide</keyword>
<evidence type="ECO:0000256" key="3">
    <source>
        <dbReference type="ARBA" id="ARBA00022630"/>
    </source>
</evidence>
<reference evidence="12" key="2">
    <citation type="journal article" date="2021" name="PeerJ">
        <title>Extensive microbial diversity within the chicken gut microbiome revealed by metagenomics and culture.</title>
        <authorList>
            <person name="Gilroy R."/>
            <person name="Ravi A."/>
            <person name="Getino M."/>
            <person name="Pursley I."/>
            <person name="Horton D.L."/>
            <person name="Alikhan N.F."/>
            <person name="Baker D."/>
            <person name="Gharbi K."/>
            <person name="Hall N."/>
            <person name="Watson M."/>
            <person name="Adriaenssens E.M."/>
            <person name="Foster-Nyarko E."/>
            <person name="Jarju S."/>
            <person name="Secka A."/>
            <person name="Antonio M."/>
            <person name="Oren A."/>
            <person name="Chaudhuri R.R."/>
            <person name="La Ragione R."/>
            <person name="Hildebrand F."/>
            <person name="Pallen M.J."/>
        </authorList>
    </citation>
    <scope>NUCLEOTIDE SEQUENCE</scope>
    <source>
        <strain evidence="12">G3-4614</strain>
    </source>
</reference>
<name>A0A9D9E372_9BACT</name>
<dbReference type="Gene3D" id="3.50.50.100">
    <property type="match status" value="1"/>
</dbReference>
<dbReference type="InterPro" id="IPR054585">
    <property type="entry name" value="NDH2-like_C"/>
</dbReference>
<evidence type="ECO:0000256" key="1">
    <source>
        <dbReference type="ARBA" id="ARBA00005272"/>
    </source>
</evidence>
<protein>
    <recommendedName>
        <fullName evidence="2">NADH:ubiquinone reductase (non-electrogenic)</fullName>
        <ecNumber evidence="2">1.6.5.9</ecNumber>
    </recommendedName>
</protein>
<evidence type="ECO:0000256" key="4">
    <source>
        <dbReference type="ARBA" id="ARBA00022827"/>
    </source>
</evidence>
<comment type="caution">
    <text evidence="12">The sequence shown here is derived from an EMBL/GenBank/DDBJ whole genome shotgun (WGS) entry which is preliminary data.</text>
</comment>
<keyword evidence="9" id="KW-1133">Transmembrane helix</keyword>
<evidence type="ECO:0000259" key="11">
    <source>
        <dbReference type="Pfam" id="PF22366"/>
    </source>
</evidence>
<gene>
    <name evidence="12" type="ORF">IAC54_02075</name>
</gene>
<comment type="similarity">
    <text evidence="1">Belongs to the NADH dehydrogenase family.</text>
</comment>
<evidence type="ECO:0000256" key="2">
    <source>
        <dbReference type="ARBA" id="ARBA00012637"/>
    </source>
</evidence>
<dbReference type="Pfam" id="PF07992">
    <property type="entry name" value="Pyr_redox_2"/>
    <property type="match status" value="1"/>
</dbReference>
<evidence type="ECO:0000256" key="8">
    <source>
        <dbReference type="ARBA" id="ARBA00047599"/>
    </source>
</evidence>
<evidence type="ECO:0000256" key="9">
    <source>
        <dbReference type="SAM" id="Phobius"/>
    </source>
</evidence>
<proteinExistence type="inferred from homology"/>
<reference evidence="12" key="1">
    <citation type="submission" date="2020-10" db="EMBL/GenBank/DDBJ databases">
        <authorList>
            <person name="Gilroy R."/>
        </authorList>
    </citation>
    <scope>NUCLEOTIDE SEQUENCE</scope>
    <source>
        <strain evidence="12">G3-4614</strain>
    </source>
</reference>
<dbReference type="PRINTS" id="PR00368">
    <property type="entry name" value="FADPNR"/>
</dbReference>
<keyword evidence="4" id="KW-0274">FAD</keyword>
<dbReference type="EC" id="1.6.5.9" evidence="2"/>
<evidence type="ECO:0000256" key="5">
    <source>
        <dbReference type="ARBA" id="ARBA00022946"/>
    </source>
</evidence>
<dbReference type="SUPFAM" id="SSF51905">
    <property type="entry name" value="FAD/NAD(P)-binding domain"/>
    <property type="match status" value="2"/>
</dbReference>
<feature type="domain" description="External alternative NADH-ubiquinone oxidoreductase-like C-terminal" evidence="11">
    <location>
        <begin position="304"/>
        <end position="358"/>
    </location>
</feature>
<dbReference type="Pfam" id="PF22366">
    <property type="entry name" value="NDH2_C"/>
    <property type="match status" value="1"/>
</dbReference>
<accession>A0A9D9E372</accession>
<dbReference type="AlphaFoldDB" id="A0A9D9E372"/>
<evidence type="ECO:0000313" key="12">
    <source>
        <dbReference type="EMBL" id="MBO8437670.1"/>
    </source>
</evidence>
<keyword evidence="6" id="KW-0560">Oxidoreductase</keyword>
<dbReference type="PANTHER" id="PTHR43706:SF47">
    <property type="entry name" value="EXTERNAL NADH-UBIQUINONE OXIDOREDUCTASE 1, MITOCHONDRIAL-RELATED"/>
    <property type="match status" value="1"/>
</dbReference>
<dbReference type="InterPro" id="IPR045024">
    <property type="entry name" value="NDH-2"/>
</dbReference>
<feature type="transmembrane region" description="Helical" evidence="9">
    <location>
        <begin position="322"/>
        <end position="342"/>
    </location>
</feature>